<dbReference type="PANTHER" id="PTHR22812">
    <property type="entry name" value="CHROMOBOX PROTEIN"/>
    <property type="match status" value="1"/>
</dbReference>
<gene>
    <name evidence="6" type="ORF">QBC47DRAFT_212132</name>
</gene>
<dbReference type="InterPro" id="IPR017956">
    <property type="entry name" value="AT_hook_DNA-bd_motif"/>
</dbReference>
<accession>A0AAJ0BBZ4</accession>
<organism evidence="6 7">
    <name type="scientific">Echria macrotheca</name>
    <dbReference type="NCBI Taxonomy" id="438768"/>
    <lineage>
        <taxon>Eukaryota</taxon>
        <taxon>Fungi</taxon>
        <taxon>Dikarya</taxon>
        <taxon>Ascomycota</taxon>
        <taxon>Pezizomycotina</taxon>
        <taxon>Sordariomycetes</taxon>
        <taxon>Sordariomycetidae</taxon>
        <taxon>Sordariales</taxon>
        <taxon>Schizotheciaceae</taxon>
        <taxon>Echria</taxon>
    </lineage>
</organism>
<feature type="region of interest" description="Disordered" evidence="4">
    <location>
        <begin position="1"/>
        <end position="179"/>
    </location>
</feature>
<dbReference type="GO" id="GO:0005634">
    <property type="term" value="C:nucleus"/>
    <property type="evidence" value="ECO:0007669"/>
    <property type="project" value="UniProtKB-SubCell"/>
</dbReference>
<comment type="subunit">
    <text evidence="2">Component of the NuA4 histone acetyltransferase complex.</text>
</comment>
<evidence type="ECO:0000259" key="5">
    <source>
        <dbReference type="PROSITE" id="PS50013"/>
    </source>
</evidence>
<dbReference type="PRINTS" id="PR00929">
    <property type="entry name" value="ATHOOK"/>
</dbReference>
<dbReference type="InterPro" id="IPR023780">
    <property type="entry name" value="Chromo_domain"/>
</dbReference>
<dbReference type="EMBL" id="MU839834">
    <property type="protein sequence ID" value="KAK1755222.1"/>
    <property type="molecule type" value="Genomic_DNA"/>
</dbReference>
<dbReference type="SUPFAM" id="SSF54160">
    <property type="entry name" value="Chromo domain-like"/>
    <property type="match status" value="1"/>
</dbReference>
<dbReference type="Proteomes" id="UP001239445">
    <property type="component" value="Unassembled WGS sequence"/>
</dbReference>
<dbReference type="InterPro" id="IPR016197">
    <property type="entry name" value="Chromo-like_dom_sf"/>
</dbReference>
<protein>
    <submittedName>
        <fullName evidence="6">CHRromatin Organization modifier domain-containing protein</fullName>
    </submittedName>
</protein>
<comment type="subcellular location">
    <subcellularLocation>
        <location evidence="1">Nucleus</location>
    </subcellularLocation>
</comment>
<evidence type="ECO:0000256" key="3">
    <source>
        <dbReference type="ARBA" id="ARBA00023242"/>
    </source>
</evidence>
<evidence type="ECO:0000313" key="7">
    <source>
        <dbReference type="Proteomes" id="UP001239445"/>
    </source>
</evidence>
<dbReference type="InterPro" id="IPR051219">
    <property type="entry name" value="Heterochromatin_chromo-domain"/>
</dbReference>
<evidence type="ECO:0000256" key="2">
    <source>
        <dbReference type="ARBA" id="ARBA00011353"/>
    </source>
</evidence>
<dbReference type="PROSITE" id="PS00598">
    <property type="entry name" value="CHROMO_1"/>
    <property type="match status" value="1"/>
</dbReference>
<keyword evidence="3" id="KW-0539">Nucleus</keyword>
<evidence type="ECO:0000313" key="6">
    <source>
        <dbReference type="EMBL" id="KAK1755222.1"/>
    </source>
</evidence>
<dbReference type="GO" id="GO:0006338">
    <property type="term" value="P:chromatin remodeling"/>
    <property type="evidence" value="ECO:0007669"/>
    <property type="project" value="UniProtKB-ARBA"/>
</dbReference>
<dbReference type="Pfam" id="PF00385">
    <property type="entry name" value="Chromo"/>
    <property type="match status" value="1"/>
</dbReference>
<dbReference type="PROSITE" id="PS50013">
    <property type="entry name" value="CHROMO_2"/>
    <property type="match status" value="1"/>
</dbReference>
<keyword evidence="7" id="KW-1185">Reference proteome</keyword>
<evidence type="ECO:0000256" key="4">
    <source>
        <dbReference type="SAM" id="MobiDB-lite"/>
    </source>
</evidence>
<feature type="compositionally biased region" description="Low complexity" evidence="4">
    <location>
        <begin position="83"/>
        <end position="102"/>
    </location>
</feature>
<feature type="domain" description="Chromo" evidence="5">
    <location>
        <begin position="184"/>
        <end position="245"/>
    </location>
</feature>
<reference evidence="6" key="1">
    <citation type="submission" date="2023-06" db="EMBL/GenBank/DDBJ databases">
        <title>Genome-scale phylogeny and comparative genomics of the fungal order Sordariales.</title>
        <authorList>
            <consortium name="Lawrence Berkeley National Laboratory"/>
            <person name="Hensen N."/>
            <person name="Bonometti L."/>
            <person name="Westerberg I."/>
            <person name="Brannstrom I.O."/>
            <person name="Guillou S."/>
            <person name="Cros-Aarteil S."/>
            <person name="Calhoun S."/>
            <person name="Haridas S."/>
            <person name="Kuo A."/>
            <person name="Mondo S."/>
            <person name="Pangilinan J."/>
            <person name="Riley R."/>
            <person name="Labutti K."/>
            <person name="Andreopoulos B."/>
            <person name="Lipzen A."/>
            <person name="Chen C."/>
            <person name="Yanf M."/>
            <person name="Daum C."/>
            <person name="Ng V."/>
            <person name="Clum A."/>
            <person name="Steindorff A."/>
            <person name="Ohm R."/>
            <person name="Martin F."/>
            <person name="Silar P."/>
            <person name="Natvig D."/>
            <person name="Lalanne C."/>
            <person name="Gautier V."/>
            <person name="Ament-Velasquez S.L."/>
            <person name="Kruys A."/>
            <person name="Hutchinson M.I."/>
            <person name="Powell A.J."/>
            <person name="Barry K."/>
            <person name="Miller A.N."/>
            <person name="Grigoriev I.V."/>
            <person name="Debuchy R."/>
            <person name="Gladieux P."/>
            <person name="Thoren M.H."/>
            <person name="Johannesson H."/>
        </authorList>
    </citation>
    <scope>NUCLEOTIDE SEQUENCE</scope>
    <source>
        <strain evidence="6">PSN4</strain>
    </source>
</reference>
<feature type="compositionally biased region" description="Basic residues" evidence="4">
    <location>
        <begin position="252"/>
        <end position="264"/>
    </location>
</feature>
<feature type="region of interest" description="Disordered" evidence="4">
    <location>
        <begin position="237"/>
        <end position="264"/>
    </location>
</feature>
<dbReference type="InterPro" id="IPR000953">
    <property type="entry name" value="Chromo/chromo_shadow_dom"/>
</dbReference>
<proteinExistence type="predicted"/>
<evidence type="ECO:0000256" key="1">
    <source>
        <dbReference type="ARBA" id="ARBA00004123"/>
    </source>
</evidence>
<name>A0AAJ0BBZ4_9PEZI</name>
<dbReference type="GO" id="GO:0003677">
    <property type="term" value="F:DNA binding"/>
    <property type="evidence" value="ECO:0007669"/>
    <property type="project" value="InterPro"/>
</dbReference>
<sequence>MPYDLDQPLEEDYQFVQSDLVGKDEPEPTGAGASAPTVVALESESGAEADDFMPAPVADMGEADGVMKTPASGVKKRGRPSRSASATPAAKPSAKTATPAKSTGRKRKAEDDETQTKPAAKRGRPARTTALVASARLSLKAANKPKRGRPKGSETAPAEKAPKRAGRPKKTGATSNGVVPSGEFEVEAIVESQIDADTMEHMYLVKWKGYSSEENTWEPRKNLSHATELVKAFEAKKKRIKTEAAPAAAPKPRGRPGRKPKAKA</sequence>
<dbReference type="Gene3D" id="2.40.50.40">
    <property type="match status" value="1"/>
</dbReference>
<dbReference type="CDD" id="cd00024">
    <property type="entry name" value="CD_CSD"/>
    <property type="match status" value="1"/>
</dbReference>
<dbReference type="SMART" id="SM00384">
    <property type="entry name" value="AT_hook"/>
    <property type="match status" value="4"/>
</dbReference>
<comment type="caution">
    <text evidence="6">The sequence shown here is derived from an EMBL/GenBank/DDBJ whole genome shotgun (WGS) entry which is preliminary data.</text>
</comment>
<dbReference type="InterPro" id="IPR023779">
    <property type="entry name" value="Chromodomain_CS"/>
</dbReference>
<dbReference type="SMART" id="SM00298">
    <property type="entry name" value="CHROMO"/>
    <property type="match status" value="1"/>
</dbReference>
<dbReference type="AlphaFoldDB" id="A0AAJ0BBZ4"/>